<gene>
    <name evidence="1" type="ORF">SLEP1_g52041</name>
</gene>
<proteinExistence type="predicted"/>
<comment type="caution">
    <text evidence="1">The sequence shown here is derived from an EMBL/GenBank/DDBJ whole genome shotgun (WGS) entry which is preliminary data.</text>
</comment>
<organism evidence="1 2">
    <name type="scientific">Rubroshorea leprosula</name>
    <dbReference type="NCBI Taxonomy" id="152421"/>
    <lineage>
        <taxon>Eukaryota</taxon>
        <taxon>Viridiplantae</taxon>
        <taxon>Streptophyta</taxon>
        <taxon>Embryophyta</taxon>
        <taxon>Tracheophyta</taxon>
        <taxon>Spermatophyta</taxon>
        <taxon>Magnoliopsida</taxon>
        <taxon>eudicotyledons</taxon>
        <taxon>Gunneridae</taxon>
        <taxon>Pentapetalae</taxon>
        <taxon>rosids</taxon>
        <taxon>malvids</taxon>
        <taxon>Malvales</taxon>
        <taxon>Dipterocarpaceae</taxon>
        <taxon>Rubroshorea</taxon>
    </lineage>
</organism>
<protein>
    <submittedName>
        <fullName evidence="1">Uncharacterized protein</fullName>
    </submittedName>
</protein>
<keyword evidence="2" id="KW-1185">Reference proteome</keyword>
<dbReference type="AlphaFoldDB" id="A0AAV5M7Q7"/>
<sequence>METLPPFLVAAAASCSQKPLLRRLHRAQSRRGWCLVWSQQDLSASGIILVP</sequence>
<evidence type="ECO:0000313" key="1">
    <source>
        <dbReference type="EMBL" id="GKV44906.1"/>
    </source>
</evidence>
<dbReference type="Proteomes" id="UP001054252">
    <property type="component" value="Unassembled WGS sequence"/>
</dbReference>
<reference evidence="1 2" key="1">
    <citation type="journal article" date="2021" name="Commun. Biol.">
        <title>The genome of Shorea leprosula (Dipterocarpaceae) highlights the ecological relevance of drought in aseasonal tropical rainforests.</title>
        <authorList>
            <person name="Ng K.K.S."/>
            <person name="Kobayashi M.J."/>
            <person name="Fawcett J.A."/>
            <person name="Hatakeyama M."/>
            <person name="Paape T."/>
            <person name="Ng C.H."/>
            <person name="Ang C.C."/>
            <person name="Tnah L.H."/>
            <person name="Lee C.T."/>
            <person name="Nishiyama T."/>
            <person name="Sese J."/>
            <person name="O'Brien M.J."/>
            <person name="Copetti D."/>
            <person name="Mohd Noor M.I."/>
            <person name="Ong R.C."/>
            <person name="Putra M."/>
            <person name="Sireger I.Z."/>
            <person name="Indrioko S."/>
            <person name="Kosugi Y."/>
            <person name="Izuno A."/>
            <person name="Isagi Y."/>
            <person name="Lee S.L."/>
            <person name="Shimizu K.K."/>
        </authorList>
    </citation>
    <scope>NUCLEOTIDE SEQUENCE [LARGE SCALE GENOMIC DNA]</scope>
    <source>
        <strain evidence="1">214</strain>
    </source>
</reference>
<dbReference type="EMBL" id="BPVZ01000187">
    <property type="protein sequence ID" value="GKV44906.1"/>
    <property type="molecule type" value="Genomic_DNA"/>
</dbReference>
<name>A0AAV5M7Q7_9ROSI</name>
<accession>A0AAV5M7Q7</accession>
<evidence type="ECO:0000313" key="2">
    <source>
        <dbReference type="Proteomes" id="UP001054252"/>
    </source>
</evidence>